<reference evidence="1" key="1">
    <citation type="journal article" date="2020" name="Stud. Mycol.">
        <title>101 Dothideomycetes genomes: a test case for predicting lifestyles and emergence of pathogens.</title>
        <authorList>
            <person name="Haridas S."/>
            <person name="Albert R."/>
            <person name="Binder M."/>
            <person name="Bloem J."/>
            <person name="Labutti K."/>
            <person name="Salamov A."/>
            <person name="Andreopoulos B."/>
            <person name="Baker S."/>
            <person name="Barry K."/>
            <person name="Bills G."/>
            <person name="Bluhm B."/>
            <person name="Cannon C."/>
            <person name="Castanera R."/>
            <person name="Culley D."/>
            <person name="Daum C."/>
            <person name="Ezra D."/>
            <person name="Gonzalez J."/>
            <person name="Henrissat B."/>
            <person name="Kuo A."/>
            <person name="Liang C."/>
            <person name="Lipzen A."/>
            <person name="Lutzoni F."/>
            <person name="Magnuson J."/>
            <person name="Mondo S."/>
            <person name="Nolan M."/>
            <person name="Ohm R."/>
            <person name="Pangilinan J."/>
            <person name="Park H.-J."/>
            <person name="Ramirez L."/>
            <person name="Alfaro M."/>
            <person name="Sun H."/>
            <person name="Tritt A."/>
            <person name="Yoshinaga Y."/>
            <person name="Zwiers L.-H."/>
            <person name="Turgeon B."/>
            <person name="Goodwin S."/>
            <person name="Spatafora J."/>
            <person name="Crous P."/>
            <person name="Grigoriev I."/>
        </authorList>
    </citation>
    <scope>NUCLEOTIDE SEQUENCE</scope>
    <source>
        <strain evidence="1">CBS 113979</strain>
    </source>
</reference>
<evidence type="ECO:0000313" key="1">
    <source>
        <dbReference type="EMBL" id="KAF1982054.1"/>
    </source>
</evidence>
<evidence type="ECO:0000313" key="2">
    <source>
        <dbReference type="Proteomes" id="UP000800041"/>
    </source>
</evidence>
<gene>
    <name evidence="1" type="ORF">K402DRAFT_214126</name>
</gene>
<keyword evidence="2" id="KW-1185">Reference proteome</keyword>
<sequence>MHLIASDSSASPSATFVVFFPLESHHDRSNGDYLAWLGAVWGKSTKNCRRSAPDGHSDSVSHPLVTLPIALARRRRPPQALSIPAQPLEFGRGLPIFRHNYYSEHAILGTLSCALVARITAEFRWQHGIEPFPGRTNSDYAESAESASRAFDVVWMPLRRSSRYPSPLLTVASTWKRRISRPSRPNYAQCFELGERIVPWGIKILPKPCRTHPWSLQSMLLLPQGSQQSSRHSKYLVDGKLLRPGQPIGSGHLREQCP</sequence>
<dbReference type="EMBL" id="ML977189">
    <property type="protein sequence ID" value="KAF1982054.1"/>
    <property type="molecule type" value="Genomic_DNA"/>
</dbReference>
<dbReference type="AlphaFoldDB" id="A0A6G1GMK9"/>
<dbReference type="Proteomes" id="UP000800041">
    <property type="component" value="Unassembled WGS sequence"/>
</dbReference>
<organism evidence="1 2">
    <name type="scientific">Aulographum hederae CBS 113979</name>
    <dbReference type="NCBI Taxonomy" id="1176131"/>
    <lineage>
        <taxon>Eukaryota</taxon>
        <taxon>Fungi</taxon>
        <taxon>Dikarya</taxon>
        <taxon>Ascomycota</taxon>
        <taxon>Pezizomycotina</taxon>
        <taxon>Dothideomycetes</taxon>
        <taxon>Pleosporomycetidae</taxon>
        <taxon>Aulographales</taxon>
        <taxon>Aulographaceae</taxon>
    </lineage>
</organism>
<proteinExistence type="predicted"/>
<protein>
    <submittedName>
        <fullName evidence="1">Uncharacterized protein</fullName>
    </submittedName>
</protein>
<accession>A0A6G1GMK9</accession>
<name>A0A6G1GMK9_9PEZI</name>